<dbReference type="Pfam" id="PF13349">
    <property type="entry name" value="DUF4097"/>
    <property type="match status" value="1"/>
</dbReference>
<comment type="caution">
    <text evidence="3">The sequence shown here is derived from an EMBL/GenBank/DDBJ whole genome shotgun (WGS) entry which is preliminary data.</text>
</comment>
<reference evidence="3 4" key="1">
    <citation type="submission" date="2020-08" db="EMBL/GenBank/DDBJ databases">
        <title>Genomic Encyclopedia of Type Strains, Phase III (KMG-III): the genomes of soil and plant-associated and newly described type strains.</title>
        <authorList>
            <person name="Whitman W."/>
        </authorList>
    </citation>
    <scope>NUCLEOTIDE SEQUENCE [LARGE SCALE GENOMIC DNA]</scope>
    <source>
        <strain evidence="3 4">CECT 5831</strain>
    </source>
</reference>
<evidence type="ECO:0000313" key="3">
    <source>
        <dbReference type="EMBL" id="MBB3131946.1"/>
    </source>
</evidence>
<gene>
    <name evidence="3" type="ORF">FHS19_006672</name>
</gene>
<sequence>MNRKPKLRVGRFTAVLLLVVTGALLLTDAVQGTEYMLLLLKWWPLLAVLWGAEYIVLYWFIRKSHTPGWGRFRLDIRGMLVAVLLSAAVFVVTEQSHYLHLWNKVSLNLTAAGVDYSEAKGKRFEKEPISVPVAFETQAVNVDNINGDILLQRGPVDDIRVDTEMWVDQITGPEADVIGQESTVDVSDGGTVTIQTKGKAYGQSGKRQPRMNLTITLPEDRRFNFSIRTMNGGITLNNVEAIEQITLESANGELKLNHILGQVKGKTLNGAVQAANVTGSVDLTTNRGNMEAIDVSDSVALTSQVGNLSVVRAQGKINVSTKNGNIYVDDIKSDFAAESLNGDITARSNFVGGNWDIYSAVGELILDLPEEGSYAIDGTISYGDIHSMFPEFVVDKKSITGEIGTGDYTIHVEGNSELNVNKY</sequence>
<dbReference type="InterPro" id="IPR025164">
    <property type="entry name" value="Toastrack_DUF4097"/>
</dbReference>
<evidence type="ECO:0000259" key="2">
    <source>
        <dbReference type="Pfam" id="PF13349"/>
    </source>
</evidence>
<dbReference type="AlphaFoldDB" id="A0A839TYC7"/>
<keyword evidence="1" id="KW-0812">Transmembrane</keyword>
<feature type="transmembrane region" description="Helical" evidence="1">
    <location>
        <begin position="74"/>
        <end position="93"/>
    </location>
</feature>
<evidence type="ECO:0000256" key="1">
    <source>
        <dbReference type="SAM" id="Phobius"/>
    </source>
</evidence>
<protein>
    <submittedName>
        <fullName evidence="3">DUF4097 and DUF4098 domain-containing protein YvlB</fullName>
    </submittedName>
</protein>
<dbReference type="EMBL" id="JACHXJ010000009">
    <property type="protein sequence ID" value="MBB3131946.1"/>
    <property type="molecule type" value="Genomic_DNA"/>
</dbReference>
<evidence type="ECO:0000313" key="4">
    <source>
        <dbReference type="Proteomes" id="UP000517523"/>
    </source>
</evidence>
<keyword evidence="1" id="KW-0472">Membrane</keyword>
<dbReference type="PANTHER" id="PTHR34094:SF1">
    <property type="entry name" value="PROTEIN FAM185A"/>
    <property type="match status" value="1"/>
</dbReference>
<feature type="domain" description="DUF4097" evidence="2">
    <location>
        <begin position="183"/>
        <end position="415"/>
    </location>
</feature>
<proteinExistence type="predicted"/>
<keyword evidence="1" id="KW-1133">Transmembrane helix</keyword>
<dbReference type="RefSeq" id="WP_183587438.1">
    <property type="nucleotide sequence ID" value="NZ_JACHXJ010000009.1"/>
</dbReference>
<feature type="transmembrane region" description="Helical" evidence="1">
    <location>
        <begin position="42"/>
        <end position="62"/>
    </location>
</feature>
<dbReference type="Proteomes" id="UP000517523">
    <property type="component" value="Unassembled WGS sequence"/>
</dbReference>
<accession>A0A839TYC7</accession>
<dbReference type="PANTHER" id="PTHR34094">
    <property type="match status" value="1"/>
</dbReference>
<organism evidence="3 4">
    <name type="scientific">Paenibacillus rhizosphaerae</name>
    <dbReference type="NCBI Taxonomy" id="297318"/>
    <lineage>
        <taxon>Bacteria</taxon>
        <taxon>Bacillati</taxon>
        <taxon>Bacillota</taxon>
        <taxon>Bacilli</taxon>
        <taxon>Bacillales</taxon>
        <taxon>Paenibacillaceae</taxon>
        <taxon>Paenibacillus</taxon>
    </lineage>
</organism>
<name>A0A839TYC7_9BACL</name>